<comment type="caution">
    <text evidence="1">The sequence shown here is derived from an EMBL/GenBank/DDBJ whole genome shotgun (WGS) entry which is preliminary data.</text>
</comment>
<dbReference type="Proteomes" id="UP000095131">
    <property type="component" value="Unassembled WGS sequence"/>
</dbReference>
<accession>A0A1E3WKR4</accession>
<name>A0A1E3WKR4_9VIBR</name>
<reference evidence="1 2" key="1">
    <citation type="submission" date="2016-08" db="EMBL/GenBank/DDBJ databases">
        <title>Genome sequencing of Vibrio scophthalmi strain FP3289, an isolated from Paralichthys olivaceus.</title>
        <authorList>
            <person name="Han H.-J."/>
        </authorList>
    </citation>
    <scope>NUCLEOTIDE SEQUENCE [LARGE SCALE GENOMIC DNA]</scope>
    <source>
        <strain evidence="1 2">FP3289</strain>
    </source>
</reference>
<sequence>MDEKTLPDSVEGEHIPEIKHDDWGDFSNVLAQLEQQEKHEDSDLDAETTTANIEANTESIEIILGGLFGMVEQVTGAMAGVKFQFDEQGKQDVIKAAIPVLEKRGDAALVKFLGDYAQEGALLIAVVMLLVGARSSIKHAKLEKRQSLEVDNGEKASADSV</sequence>
<organism evidence="1 2">
    <name type="scientific">Vibrio scophthalmi</name>
    <dbReference type="NCBI Taxonomy" id="45658"/>
    <lineage>
        <taxon>Bacteria</taxon>
        <taxon>Pseudomonadati</taxon>
        <taxon>Pseudomonadota</taxon>
        <taxon>Gammaproteobacteria</taxon>
        <taxon>Vibrionales</taxon>
        <taxon>Vibrionaceae</taxon>
        <taxon>Vibrio</taxon>
    </lineage>
</organism>
<proteinExistence type="predicted"/>
<dbReference type="AlphaFoldDB" id="A0A1E3WKR4"/>
<dbReference type="RefSeq" id="WP_069445935.1">
    <property type="nucleotide sequence ID" value="NZ_MDCJ01000002.1"/>
</dbReference>
<dbReference type="OrthoDB" id="5902043at2"/>
<evidence type="ECO:0000313" key="2">
    <source>
        <dbReference type="Proteomes" id="UP000095131"/>
    </source>
</evidence>
<protein>
    <submittedName>
        <fullName evidence="1">Uncharacterized protein</fullName>
    </submittedName>
</protein>
<dbReference type="EMBL" id="MDCJ01000002">
    <property type="protein sequence ID" value="ODS10087.1"/>
    <property type="molecule type" value="Genomic_DNA"/>
</dbReference>
<gene>
    <name evidence="1" type="ORF">VSF3289_00325</name>
</gene>
<evidence type="ECO:0000313" key="1">
    <source>
        <dbReference type="EMBL" id="ODS10087.1"/>
    </source>
</evidence>